<dbReference type="KEGG" id="ngr:NAEGRDRAFT_66149"/>
<dbReference type="OrthoDB" id="10414021at2759"/>
<organism evidence="3">
    <name type="scientific">Naegleria gruberi</name>
    <name type="common">Amoeba</name>
    <dbReference type="NCBI Taxonomy" id="5762"/>
    <lineage>
        <taxon>Eukaryota</taxon>
        <taxon>Discoba</taxon>
        <taxon>Heterolobosea</taxon>
        <taxon>Tetramitia</taxon>
        <taxon>Eutetramitia</taxon>
        <taxon>Vahlkampfiidae</taxon>
        <taxon>Naegleria</taxon>
    </lineage>
</organism>
<sequence>MGKKKQSSNQKNKTKDEDSSWDEVAQMAARNEVVEQQGKKKQKSSSEQSNNTTATNSSSNNTTGIPFTDQQIRHLVETLSARLKNEEKAELETIEQETVKTISDLKLEVMQKLGMDSSQSDKLKTVTQVLDKHFDGVAKQNSELKRENAILTLRLQTSEIRGVEGM</sequence>
<accession>D2VBA7</accession>
<feature type="compositionally biased region" description="Low complexity" evidence="1">
    <location>
        <begin position="45"/>
        <end position="63"/>
    </location>
</feature>
<dbReference type="EMBL" id="GG738861">
    <property type="protein sequence ID" value="EFC45763.1"/>
    <property type="molecule type" value="Genomic_DNA"/>
</dbReference>
<evidence type="ECO:0000313" key="3">
    <source>
        <dbReference type="Proteomes" id="UP000006671"/>
    </source>
</evidence>
<keyword evidence="3" id="KW-1185">Reference proteome</keyword>
<proteinExistence type="predicted"/>
<name>D2VBA7_NAEGR</name>
<dbReference type="AlphaFoldDB" id="D2VBA7"/>
<gene>
    <name evidence="2" type="ORF">NAEGRDRAFT_66149</name>
</gene>
<feature type="region of interest" description="Disordered" evidence="1">
    <location>
        <begin position="1"/>
        <end position="69"/>
    </location>
</feature>
<protein>
    <submittedName>
        <fullName evidence="2">Predicted protein</fullName>
    </submittedName>
</protein>
<dbReference type="VEuPathDB" id="AmoebaDB:NAEGRDRAFT_66149"/>
<dbReference type="GeneID" id="8850485"/>
<evidence type="ECO:0000256" key="1">
    <source>
        <dbReference type="SAM" id="MobiDB-lite"/>
    </source>
</evidence>
<evidence type="ECO:0000313" key="2">
    <source>
        <dbReference type="EMBL" id="EFC45763.1"/>
    </source>
</evidence>
<dbReference type="RefSeq" id="XP_002678507.1">
    <property type="nucleotide sequence ID" value="XM_002678461.1"/>
</dbReference>
<reference evidence="2 3" key="1">
    <citation type="journal article" date="2010" name="Cell">
        <title>The genome of Naegleria gruberi illuminates early eukaryotic versatility.</title>
        <authorList>
            <person name="Fritz-Laylin L.K."/>
            <person name="Prochnik S.E."/>
            <person name="Ginger M.L."/>
            <person name="Dacks J.B."/>
            <person name="Carpenter M.L."/>
            <person name="Field M.C."/>
            <person name="Kuo A."/>
            <person name="Paredez A."/>
            <person name="Chapman J."/>
            <person name="Pham J."/>
            <person name="Shu S."/>
            <person name="Neupane R."/>
            <person name="Cipriano M."/>
            <person name="Mancuso J."/>
            <person name="Tu H."/>
            <person name="Salamov A."/>
            <person name="Lindquist E."/>
            <person name="Shapiro H."/>
            <person name="Lucas S."/>
            <person name="Grigoriev I.V."/>
            <person name="Cande W.Z."/>
            <person name="Fulton C."/>
            <person name="Rokhsar D.S."/>
            <person name="Dawson S.C."/>
        </authorList>
    </citation>
    <scope>NUCLEOTIDE SEQUENCE [LARGE SCALE GENOMIC DNA]</scope>
    <source>
        <strain evidence="2 3">NEG-M</strain>
    </source>
</reference>
<dbReference type="InParanoid" id="D2VBA7"/>
<dbReference type="Proteomes" id="UP000006671">
    <property type="component" value="Unassembled WGS sequence"/>
</dbReference>